<evidence type="ECO:0000313" key="3">
    <source>
        <dbReference type="EMBL" id="EFC05564.1"/>
    </source>
</evidence>
<dbReference type="Proteomes" id="UP000005017">
    <property type="component" value="Unassembled WGS sequence"/>
</dbReference>
<dbReference type="InterPro" id="IPR052179">
    <property type="entry name" value="DD-CPase-like"/>
</dbReference>
<dbReference type="OrthoDB" id="9792074at2"/>
<dbReference type="PANTHER" id="PTHR34385">
    <property type="entry name" value="D-ALANYL-D-ALANINE CARBOXYPEPTIDASE"/>
    <property type="match status" value="1"/>
</dbReference>
<dbReference type="RefSeq" id="WP_006627265.1">
    <property type="nucleotide sequence ID" value="NZ_ADFR01000009.1"/>
</dbReference>
<keyword evidence="3" id="KW-0645">Protease</keyword>
<accession>D2MPF2</accession>
<keyword evidence="3" id="KW-0121">Carboxypeptidase</keyword>
<reference evidence="4" key="1">
    <citation type="submission" date="2009-12" db="EMBL/GenBank/DDBJ databases">
        <title>Sequence of Clostridiales genomosp. BVAB3 str. UPII9-5.</title>
        <authorList>
            <person name="Madupu R."/>
            <person name="Durkin A.S."/>
            <person name="Torralba M."/>
            <person name="Methe B."/>
            <person name="Sutton G.G."/>
            <person name="Strausberg R.L."/>
            <person name="Nelson K.E."/>
        </authorList>
    </citation>
    <scope>NUCLEOTIDE SEQUENCE [LARGE SCALE GENOMIC DNA]</scope>
    <source>
        <strain evidence="4">W1219</strain>
    </source>
</reference>
<evidence type="ECO:0000256" key="1">
    <source>
        <dbReference type="SAM" id="Phobius"/>
    </source>
</evidence>
<dbReference type="GO" id="GO:0004180">
    <property type="term" value="F:carboxypeptidase activity"/>
    <property type="evidence" value="ECO:0007669"/>
    <property type="project" value="UniProtKB-KW"/>
</dbReference>
<dbReference type="SUPFAM" id="SSF55166">
    <property type="entry name" value="Hedgehog/DD-peptidase"/>
    <property type="match status" value="1"/>
</dbReference>
<protein>
    <submittedName>
        <fullName evidence="3">Serine-type D-Ala-D-Ala carboxypeptidase</fullName>
    </submittedName>
</protein>
<dbReference type="InterPro" id="IPR003709">
    <property type="entry name" value="VanY-like_core_dom"/>
</dbReference>
<dbReference type="EMBL" id="ADFR01000009">
    <property type="protein sequence ID" value="EFC05564.1"/>
    <property type="molecule type" value="Genomic_DNA"/>
</dbReference>
<keyword evidence="4" id="KW-1185">Reference proteome</keyword>
<keyword evidence="3" id="KW-0378">Hydrolase</keyword>
<gene>
    <name evidence="3" type="ORF">HMPREF9013_1268</name>
</gene>
<dbReference type="PANTHER" id="PTHR34385:SF1">
    <property type="entry name" value="PEPTIDOGLYCAN L-ALANYL-D-GLUTAMATE ENDOPEPTIDASE CWLK"/>
    <property type="match status" value="1"/>
</dbReference>
<dbReference type="eggNOG" id="COG1876">
    <property type="taxonomic scope" value="Bacteria"/>
</dbReference>
<sequence length="373" mass="44192">MKKKPKRHIRKSFLTLCILFMIGIVYLFLEPAHRKKKQLEKLGYHQNHIEVLMKEKKADEVIQKSIRSPILKKAIDDHRFYPAYFTLYKASYQNRTIQAKDILLFQRLKDKGYEEDQLENLFQKASFAELTPLLVLDYQWDENRYLKDVQKNRVKNTNGKFQLNHTYRKLYKISKEIRNPKIDTLVNPNHYYSSTYIPKDLSLIPTSYASKHQKLRKEASQAAIEWIQASIENQSNFFITNTYLDYKSQENLYLKNENLVDKAGYSERQSGLQMKATITYAKHKEKAFPWIQKTAIEYGFILRYPIGKELITAHPGNDLIFRYVGKDLAKRIQQSSLTFDEYSELYLQDWNDPSHKPMDSILQQAQNIKEGDH</sequence>
<dbReference type="CDD" id="cd14852">
    <property type="entry name" value="LD-carboxypeptidase"/>
    <property type="match status" value="1"/>
</dbReference>
<name>D2MPF2_9FIRM</name>
<dbReference type="InterPro" id="IPR009045">
    <property type="entry name" value="Zn_M74/Hedgehog-like"/>
</dbReference>
<dbReference type="STRING" id="679192.HMPREF9013_1268"/>
<feature type="transmembrane region" description="Helical" evidence="1">
    <location>
        <begin position="12"/>
        <end position="29"/>
    </location>
</feature>
<proteinExistence type="predicted"/>
<dbReference type="Gene3D" id="3.30.1380.10">
    <property type="match status" value="1"/>
</dbReference>
<keyword evidence="1" id="KW-0472">Membrane</keyword>
<evidence type="ECO:0000259" key="2">
    <source>
        <dbReference type="Pfam" id="PF02557"/>
    </source>
</evidence>
<dbReference type="InterPro" id="IPR058193">
    <property type="entry name" value="VanY/YodJ_core_dom"/>
</dbReference>
<organism evidence="3 4">
    <name type="scientific">Bulleidia extructa W1219</name>
    <dbReference type="NCBI Taxonomy" id="679192"/>
    <lineage>
        <taxon>Bacteria</taxon>
        <taxon>Bacillati</taxon>
        <taxon>Bacillota</taxon>
        <taxon>Erysipelotrichia</taxon>
        <taxon>Erysipelotrichales</taxon>
        <taxon>Erysipelotrichaceae</taxon>
        <taxon>Bulleidia</taxon>
    </lineage>
</organism>
<dbReference type="Pfam" id="PF02557">
    <property type="entry name" value="VanY"/>
    <property type="match status" value="1"/>
</dbReference>
<dbReference type="GO" id="GO:0006508">
    <property type="term" value="P:proteolysis"/>
    <property type="evidence" value="ECO:0007669"/>
    <property type="project" value="InterPro"/>
</dbReference>
<evidence type="ECO:0000313" key="4">
    <source>
        <dbReference type="Proteomes" id="UP000005017"/>
    </source>
</evidence>
<comment type="caution">
    <text evidence="3">The sequence shown here is derived from an EMBL/GenBank/DDBJ whole genome shotgun (WGS) entry which is preliminary data.</text>
</comment>
<keyword evidence="1" id="KW-0812">Transmembrane</keyword>
<dbReference type="AlphaFoldDB" id="D2MPF2"/>
<feature type="domain" description="D-alanyl-D-alanine carboxypeptidase-like core" evidence="2">
    <location>
        <begin position="213"/>
        <end position="325"/>
    </location>
</feature>
<keyword evidence="1" id="KW-1133">Transmembrane helix</keyword>